<protein>
    <submittedName>
        <fullName evidence="3">Uncharacterized protein LOC102800997</fullName>
    </submittedName>
</protein>
<feature type="domain" description="Ribonuclease H1 N-terminal" evidence="1">
    <location>
        <begin position="42"/>
        <end position="85"/>
    </location>
</feature>
<feature type="non-terminal residue" evidence="3">
    <location>
        <position position="293"/>
    </location>
</feature>
<reference evidence="3" key="1">
    <citation type="submission" date="2025-08" db="UniProtKB">
        <authorList>
            <consortium name="RefSeq"/>
        </authorList>
    </citation>
    <scope>IDENTIFICATION</scope>
    <source>
        <tissue evidence="3">Testes</tissue>
    </source>
</reference>
<dbReference type="InterPro" id="IPR011320">
    <property type="entry name" value="RNase_H1_N"/>
</dbReference>
<dbReference type="InterPro" id="IPR037056">
    <property type="entry name" value="RNase_H1_N_sf"/>
</dbReference>
<sequence>MAKEKRIRKELRDPMFLYNDDDIRHTTEQRKQKTKKGKQNSRFYAVAKGRSVGIFESWNDCYKSTNEYPSALHKCFSQREDTENFIAAFNSTAMVPRSAAVYSKLTQFGNSHNYIDSDDECICDSEAKIGELYTKSDEKVADNTDVTDLTTKTDKATFEQSLLDKMEVLKSTPSRQNQTAHVVISEYLKSVHKSTESYDTSIKVLEEKYTEIVDLNNKEKCDIREVISSSIQEESKTRTEEVRQLYKSVVAVNEAVDTKLLNTQTVVNTQIKDSVDNMEHLFKKRMEEMENKL</sequence>
<proteinExistence type="predicted"/>
<accession>A0ABM0N137</accession>
<keyword evidence="2" id="KW-1185">Reference proteome</keyword>
<organism evidence="2 3">
    <name type="scientific">Saccoglossus kowalevskii</name>
    <name type="common">Acorn worm</name>
    <dbReference type="NCBI Taxonomy" id="10224"/>
    <lineage>
        <taxon>Eukaryota</taxon>
        <taxon>Metazoa</taxon>
        <taxon>Hemichordata</taxon>
        <taxon>Enteropneusta</taxon>
        <taxon>Harrimaniidae</taxon>
        <taxon>Saccoglossus</taxon>
    </lineage>
</organism>
<evidence type="ECO:0000313" key="2">
    <source>
        <dbReference type="Proteomes" id="UP000694865"/>
    </source>
</evidence>
<gene>
    <name evidence="3" type="primary">LOC102800997</name>
</gene>
<name>A0ABM0N137_SACKO</name>
<dbReference type="InterPro" id="IPR009027">
    <property type="entry name" value="Ribosomal_bL9/RNase_H1_N"/>
</dbReference>
<dbReference type="Gene3D" id="3.40.970.10">
    <property type="entry name" value="Ribonuclease H1, N-terminal domain"/>
    <property type="match status" value="1"/>
</dbReference>
<evidence type="ECO:0000313" key="3">
    <source>
        <dbReference type="RefSeq" id="XP_006825978.1"/>
    </source>
</evidence>
<dbReference type="SUPFAM" id="SSF55658">
    <property type="entry name" value="L9 N-domain-like"/>
    <property type="match status" value="1"/>
</dbReference>
<dbReference type="RefSeq" id="XP_006825978.1">
    <property type="nucleotide sequence ID" value="XM_006825915.1"/>
</dbReference>
<evidence type="ECO:0000259" key="1">
    <source>
        <dbReference type="Pfam" id="PF01693"/>
    </source>
</evidence>
<dbReference type="Proteomes" id="UP000694865">
    <property type="component" value="Unplaced"/>
</dbReference>
<dbReference type="Pfam" id="PF01693">
    <property type="entry name" value="Cauli_VI"/>
    <property type="match status" value="1"/>
</dbReference>
<dbReference type="GeneID" id="102800997"/>